<evidence type="ECO:0000256" key="5">
    <source>
        <dbReference type="ARBA" id="ARBA00023152"/>
    </source>
</evidence>
<gene>
    <name evidence="7" type="ORF">C7Y72_06975</name>
</gene>
<reference evidence="7 8" key="1">
    <citation type="submission" date="2018-03" db="EMBL/GenBank/DDBJ databases">
        <title>Aquarubrobacter algicola gen. nov., sp. nov., a novel actinobacterium isolated from shallow eutrophic lake during the end of cyanobacterial harmful algal blooms.</title>
        <authorList>
            <person name="Chun S.J."/>
        </authorList>
    </citation>
    <scope>NUCLEOTIDE SEQUENCE [LARGE SCALE GENOMIC DNA]</scope>
    <source>
        <strain evidence="7 8">Seoho-28</strain>
    </source>
</reference>
<dbReference type="PANTHER" id="PTHR31209">
    <property type="entry name" value="COFACTOR-INDEPENDENT PHOSPHOGLYCERATE MUTASE"/>
    <property type="match status" value="1"/>
</dbReference>
<accession>A0A2T4UJJ9</accession>
<dbReference type="Pfam" id="PF01676">
    <property type="entry name" value="Metalloenzyme"/>
    <property type="match status" value="1"/>
</dbReference>
<keyword evidence="5" id="KW-0324">Glycolysis</keyword>
<organism evidence="7 8">
    <name type="scientific">Paraconexibacter algicola</name>
    <dbReference type="NCBI Taxonomy" id="2133960"/>
    <lineage>
        <taxon>Bacteria</taxon>
        <taxon>Bacillati</taxon>
        <taxon>Actinomycetota</taxon>
        <taxon>Thermoleophilia</taxon>
        <taxon>Solirubrobacterales</taxon>
        <taxon>Paraconexibacteraceae</taxon>
        <taxon>Paraconexibacter</taxon>
    </lineage>
</organism>
<evidence type="ECO:0000259" key="6">
    <source>
        <dbReference type="Pfam" id="PF01676"/>
    </source>
</evidence>
<dbReference type="PANTHER" id="PTHR31209:SF0">
    <property type="entry name" value="METALLOENZYME DOMAIN-CONTAINING PROTEIN"/>
    <property type="match status" value="1"/>
</dbReference>
<evidence type="ECO:0000256" key="2">
    <source>
        <dbReference type="ARBA" id="ARBA00002315"/>
    </source>
</evidence>
<evidence type="ECO:0000313" key="7">
    <source>
        <dbReference type="EMBL" id="PTL59412.1"/>
    </source>
</evidence>
<comment type="caution">
    <text evidence="7">The sequence shown here is derived from an EMBL/GenBank/DDBJ whole genome shotgun (WGS) entry which is preliminary data.</text>
</comment>
<dbReference type="AlphaFoldDB" id="A0A2T4UJJ9"/>
<dbReference type="InterPro" id="IPR017850">
    <property type="entry name" value="Alkaline_phosphatase_core_sf"/>
</dbReference>
<comment type="pathway">
    <text evidence="3">Carbohydrate degradation.</text>
</comment>
<dbReference type="EMBL" id="PYYB01000001">
    <property type="protein sequence ID" value="PTL59412.1"/>
    <property type="molecule type" value="Genomic_DNA"/>
</dbReference>
<dbReference type="SUPFAM" id="SSF53649">
    <property type="entry name" value="Alkaline phosphatase-like"/>
    <property type="match status" value="1"/>
</dbReference>
<dbReference type="InterPro" id="IPR006124">
    <property type="entry name" value="Metalloenzyme"/>
</dbReference>
<evidence type="ECO:0000256" key="3">
    <source>
        <dbReference type="ARBA" id="ARBA00004921"/>
    </source>
</evidence>
<dbReference type="Proteomes" id="UP000240739">
    <property type="component" value="Unassembled WGS sequence"/>
</dbReference>
<proteinExistence type="inferred from homology"/>
<feature type="domain" description="Metalloenzyme" evidence="6">
    <location>
        <begin position="7"/>
        <end position="293"/>
    </location>
</feature>
<keyword evidence="8" id="KW-1185">Reference proteome</keyword>
<evidence type="ECO:0000256" key="4">
    <source>
        <dbReference type="ARBA" id="ARBA00005524"/>
    </source>
</evidence>
<comment type="catalytic activity">
    <reaction evidence="1">
        <text>(2R)-2-phosphoglycerate = (2R)-3-phosphoglycerate</text>
        <dbReference type="Rhea" id="RHEA:15901"/>
        <dbReference type="ChEBI" id="CHEBI:58272"/>
        <dbReference type="ChEBI" id="CHEBI:58289"/>
        <dbReference type="EC" id="5.4.2.12"/>
    </reaction>
</comment>
<comment type="function">
    <text evidence="2">Catalyzes the interconversion of 2-phosphoglycerate and 3-phosphoglycerate.</text>
</comment>
<dbReference type="InterPro" id="IPR004456">
    <property type="entry name" value="Pglycerate_mutase_ApgM"/>
</dbReference>
<dbReference type="GO" id="GO:0006096">
    <property type="term" value="P:glycolytic process"/>
    <property type="evidence" value="ECO:0007669"/>
    <property type="project" value="UniProtKB-KW"/>
</dbReference>
<dbReference type="Gene3D" id="3.40.720.10">
    <property type="entry name" value="Alkaline Phosphatase, subunit A"/>
    <property type="match status" value="2"/>
</dbReference>
<dbReference type="GO" id="GO:0004619">
    <property type="term" value="F:phosphoglycerate mutase activity"/>
    <property type="evidence" value="ECO:0007669"/>
    <property type="project" value="UniProtKB-EC"/>
</dbReference>
<name>A0A2T4UJJ9_9ACTN</name>
<protein>
    <recommendedName>
        <fullName evidence="6">Metalloenzyme domain-containing protein</fullName>
    </recommendedName>
</protein>
<evidence type="ECO:0000313" key="8">
    <source>
        <dbReference type="Proteomes" id="UP000240739"/>
    </source>
</evidence>
<evidence type="ECO:0000256" key="1">
    <source>
        <dbReference type="ARBA" id="ARBA00000370"/>
    </source>
</evidence>
<dbReference type="GO" id="GO:0046872">
    <property type="term" value="F:metal ion binding"/>
    <property type="evidence" value="ECO:0007669"/>
    <property type="project" value="InterPro"/>
</dbReference>
<sequence>MVTAFEVVLDGATEPVGPHPTSLERAATPTLDELALRGEVSWRRTIPRGLPVGTETAMPVLLGWTPTAPVARGALEAAARDLPVPAGRRAHRLDGPGIGDLRALRDAGFTLHDLTRRRALVPGHGAPVRGGLEPPRTVLAIGAGPLPALGSDVRIWADGLVPPPVLDARTVVVAAVGAAAGVARLLGADVIVPDGATGDTDSDLRAKARAALAAADRPGVARVVVHVGAPDAAAHRRDAEAKVCAIEAADRHVLAPLLAAVAARPGRASLAAGADHGCDPATGRHHGAPVPWVRWAS</sequence>
<comment type="similarity">
    <text evidence="4">Belongs to the BPG-independent phosphoglycerate mutase family. A-PGAM subfamily.</text>
</comment>